<organism evidence="1">
    <name type="scientific">Myoviridae sp. ctijX18</name>
    <dbReference type="NCBI Taxonomy" id="2825154"/>
    <lineage>
        <taxon>Viruses</taxon>
        <taxon>Duplodnaviria</taxon>
        <taxon>Heunggongvirae</taxon>
        <taxon>Uroviricota</taxon>
        <taxon>Caudoviricetes</taxon>
    </lineage>
</organism>
<protein>
    <submittedName>
        <fullName evidence="1">Uncharacterized protein</fullName>
    </submittedName>
</protein>
<name>A0A8S5USR4_9CAUD</name>
<dbReference type="EMBL" id="BK016133">
    <property type="protein sequence ID" value="DAF97545.1"/>
    <property type="molecule type" value="Genomic_DNA"/>
</dbReference>
<sequence>MSVVSALLLRSFENSPRSTKADSDQNSSID</sequence>
<proteinExistence type="predicted"/>
<evidence type="ECO:0000313" key="1">
    <source>
        <dbReference type="EMBL" id="DAF97545.1"/>
    </source>
</evidence>
<accession>A0A8S5USR4</accession>
<reference evidence="1" key="1">
    <citation type="journal article" date="2021" name="Proc. Natl. Acad. Sci. U.S.A.">
        <title>A Catalog of Tens of Thousands of Viruses from Human Metagenomes Reveals Hidden Associations with Chronic Diseases.</title>
        <authorList>
            <person name="Tisza M.J."/>
            <person name="Buck C.B."/>
        </authorList>
    </citation>
    <scope>NUCLEOTIDE SEQUENCE</scope>
    <source>
        <strain evidence="1">CtijX18</strain>
    </source>
</reference>